<dbReference type="GO" id="GO:0003729">
    <property type="term" value="F:mRNA binding"/>
    <property type="evidence" value="ECO:0007669"/>
    <property type="project" value="TreeGrafter"/>
</dbReference>
<organism evidence="10 11">
    <name type="scientific">Lodderomyces elongisporus (strain ATCC 11503 / CBS 2605 / JCM 1781 / NBRC 1676 / NRRL YB-4239)</name>
    <name type="common">Yeast</name>
    <name type="synonym">Saccharomyces elongisporus</name>
    <dbReference type="NCBI Taxonomy" id="379508"/>
    <lineage>
        <taxon>Eukaryota</taxon>
        <taxon>Fungi</taxon>
        <taxon>Dikarya</taxon>
        <taxon>Ascomycota</taxon>
        <taxon>Saccharomycotina</taxon>
        <taxon>Pichiomycetes</taxon>
        <taxon>Debaryomycetaceae</taxon>
        <taxon>Candida/Lodderomyces clade</taxon>
        <taxon>Lodderomyces</taxon>
    </lineage>
</organism>
<dbReference type="HOGENOM" id="CLU_003123_1_0_1"/>
<feature type="domain" description="THO complex subunit 2 N-terminal" evidence="9">
    <location>
        <begin position="6"/>
        <end position="610"/>
    </location>
</feature>
<feature type="compositionally biased region" description="Basic and acidic residues" evidence="6">
    <location>
        <begin position="1318"/>
        <end position="1350"/>
    </location>
</feature>
<evidence type="ECO:0000259" key="9">
    <source>
        <dbReference type="Pfam" id="PF16134"/>
    </source>
</evidence>
<dbReference type="GeneID" id="5234846"/>
<dbReference type="PANTHER" id="PTHR21597:SF0">
    <property type="entry name" value="THO COMPLEX SUBUNIT 2"/>
    <property type="match status" value="1"/>
</dbReference>
<dbReference type="EMBL" id="CH981524">
    <property type="protein sequence ID" value="EDK42831.1"/>
    <property type="molecule type" value="Genomic_DNA"/>
</dbReference>
<feature type="compositionally biased region" description="Basic and acidic residues" evidence="6">
    <location>
        <begin position="1503"/>
        <end position="1522"/>
    </location>
</feature>
<comment type="similarity">
    <text evidence="2">Belongs to the THOC2 family.</text>
</comment>
<dbReference type="InterPro" id="IPR040007">
    <property type="entry name" value="Tho2"/>
</dbReference>
<evidence type="ECO:0000313" key="10">
    <source>
        <dbReference type="EMBL" id="EDK42831.1"/>
    </source>
</evidence>
<dbReference type="Pfam" id="PF16134">
    <property type="entry name" value="THOC2_N"/>
    <property type="match status" value="1"/>
</dbReference>
<dbReference type="Proteomes" id="UP000001996">
    <property type="component" value="Unassembled WGS sequence"/>
</dbReference>
<dbReference type="GO" id="GO:0006397">
    <property type="term" value="P:mRNA processing"/>
    <property type="evidence" value="ECO:0007669"/>
    <property type="project" value="InterPro"/>
</dbReference>
<feature type="compositionally biased region" description="Polar residues" evidence="6">
    <location>
        <begin position="1393"/>
        <end position="1425"/>
    </location>
</feature>
<evidence type="ECO:0000256" key="5">
    <source>
        <dbReference type="SAM" id="Coils"/>
    </source>
</evidence>
<accession>A5DUH3</accession>
<dbReference type="Pfam" id="PF11262">
    <property type="entry name" value="Tho2"/>
    <property type="match status" value="1"/>
</dbReference>
<gene>
    <name evidence="10" type="ORF">LELG_01009</name>
</gene>
<feature type="compositionally biased region" description="Basic and acidic residues" evidence="6">
    <location>
        <begin position="1430"/>
        <end position="1444"/>
    </location>
</feature>
<protein>
    <recommendedName>
        <fullName evidence="3">THO complex subunit 2</fullName>
    </recommendedName>
</protein>
<dbReference type="GO" id="GO:0000445">
    <property type="term" value="C:THO complex part of transcription export complex"/>
    <property type="evidence" value="ECO:0007669"/>
    <property type="project" value="TreeGrafter"/>
</dbReference>
<keyword evidence="11" id="KW-1185">Reference proteome</keyword>
<sequence length="1672" mass="190046">MSFQYFTQEVLDEFDGSGRVEILEALDSFESNSQESEDEIVILFTELVLSYEENKLKVADIVDFLSQAIKNDDIARMFCQVLNSFPISEKSQELLQTLVQKENIIKPDTIGAHISTDFIKECELVPKAVLTRTLNTRLRDSLYTQRKFNLLYQETEGFSKLISEMHNIFSNDNTDLQIDYALQVIDKLIGHYDLDPNRCLDVLLDVLPNFIIIKPECVVLLLRKSKWWPIKESNNTTLENLSDGGSNVATRIYALKFLSHKDKEFSESFKQTITILIKEGFLSFGSIYKYLLPNDEGMKPFKDAYDEKVQEKVLKAGASALALAAPLADDEDESSTEPKSKTKPVVESRKATNLALNQKFQLLKTFALNGLYWPTIYILSEYPFLADVDNEIKVSLCRMFGAILEPFYKSVTTTSLNDNNEVSHLTHAKGVYFARTGNKVAIEPVKYTDFLRYSATKKDYSNKRFHYFYKDWTSGLPLINSFETLMQVSQDFLKFIGSNLSDDIVLFSKLCDVVQSFAQEEQYKDQVFHYFRNYIFPVMPLITENSIAIDKAFAILAIYPLEDRFSVYGELYNNLRKNNLQIKIAYSVAEKSTKDALKRLSKENIRPMMRRLAKICFSNPLPCLLTILQQIESYDNLITLVVETARYFNDYGWDNLTVAILIRLSSDRNASQDNGMIDRQWLQSLASFIGKICQRYPKAIDIKTILSYLIKSFYAGERTGILVLKEMLSSMGGIQSSSDLTLRQIDMISSGSSLLKMVYRIIDDVRYNRVTSGSHLLECFKALNCTTEVIILLCLILNDLVYDQAENQLKVLASRADDISEVIKLFITLIDFFGNGDSLELMPIEEMTESYGVPVEWAFDLWRTKKHSDDVLNLDEFGSKICPVNFPSSLYSSFWYLSLGDINYSDSLYNGEVEKLESSIRGLRNAITMNARNSDYPKATIEKHRREIDENKVFIQKLPLDKQIHRERNERIDEQLSKLSSNWFCYNNEVNGGEQKEMLVRFMQHCIFPRALHSSFDAVYAARFIFKLHAVKVANYSLIGCLDVLFNSEGLFGSLYSSTPAEIESLGFFYADILKTLAELRVEQKKFEDFKLYDFDEFRNSVYKYHSTIVDAIEQSLTTPDYMSRNNAILFLKGLLSVFPIVEDHGEKVVRLVELILASDSRDDIKLSSGALLGHIKAKATTWIPIYDFIPMSDEAKQNIIKDKKIAREKEEAERKKIEERILREKREKIAKEEVLKKNSTIDYNSMSTQPNRPISRATTIDSKSKYAEYAPVARVKADKDSATGAATGAAAGVGALSAISTNGGETKHTNGIGAPTIKEDTPQSDSSKTKEKIDIKTRLLQLKEQDRQRRSQSPVGEISDNVGEQMEEEKISEIKDFGANLLLSENVKNDVNGGNKSEKNNTIAKSSNESIDTDATPTVSAVTENTDENSLKINEEEKDKLKEEEEGEREGEKEEKSRQKIPSRPHIRPRAPSRPQSRASNESDTKPIGPARRAPLPPQERLLGKDSRAQSSSREVRESRGKYQSSASSFGHQNDYLIPPPPPPIPPPPPPPTSFPTQSTGSNRNHNNNNYNNDGDSQANSRRSNFNSGYNRHNNGSKSNNNSNDRDQPSLTGGRTRSYDGRRDNRGRDKEQGDTIAANRGGHLQDRKRRADDYGGRDRERSRGSYKRGRY</sequence>
<dbReference type="GO" id="GO:0006406">
    <property type="term" value="P:mRNA export from nucleus"/>
    <property type="evidence" value="ECO:0007669"/>
    <property type="project" value="InterPro"/>
</dbReference>
<evidence type="ECO:0000259" key="8">
    <source>
        <dbReference type="Pfam" id="PF11732"/>
    </source>
</evidence>
<dbReference type="InterPro" id="IPR021418">
    <property type="entry name" value="THO_THOC2_C"/>
</dbReference>
<comment type="subcellular location">
    <subcellularLocation>
        <location evidence="1">Nucleus</location>
    </subcellularLocation>
</comment>
<keyword evidence="4" id="KW-0539">Nucleus</keyword>
<evidence type="ECO:0000256" key="2">
    <source>
        <dbReference type="ARBA" id="ARBA00007857"/>
    </source>
</evidence>
<dbReference type="InterPro" id="IPR021726">
    <property type="entry name" value="THO_THOC2_N"/>
</dbReference>
<dbReference type="OrthoDB" id="29024at2759"/>
<feature type="compositionally biased region" description="Low complexity" evidence="6">
    <location>
        <begin position="1592"/>
        <end position="1604"/>
    </location>
</feature>
<dbReference type="STRING" id="379508.A5DUH3"/>
<name>A5DUH3_LODEL</name>
<reference evidence="10 11" key="1">
    <citation type="journal article" date="2009" name="Nature">
        <title>Evolution of pathogenicity and sexual reproduction in eight Candida genomes.</title>
        <authorList>
            <person name="Butler G."/>
            <person name="Rasmussen M.D."/>
            <person name="Lin M.F."/>
            <person name="Santos M.A."/>
            <person name="Sakthikumar S."/>
            <person name="Munro C.A."/>
            <person name="Rheinbay E."/>
            <person name="Grabherr M."/>
            <person name="Forche A."/>
            <person name="Reedy J.L."/>
            <person name="Agrafioti I."/>
            <person name="Arnaud M.B."/>
            <person name="Bates S."/>
            <person name="Brown A.J."/>
            <person name="Brunke S."/>
            <person name="Costanzo M.C."/>
            <person name="Fitzpatrick D.A."/>
            <person name="de Groot P.W."/>
            <person name="Harris D."/>
            <person name="Hoyer L.L."/>
            <person name="Hube B."/>
            <person name="Klis F.M."/>
            <person name="Kodira C."/>
            <person name="Lennard N."/>
            <person name="Logue M.E."/>
            <person name="Martin R."/>
            <person name="Neiman A.M."/>
            <person name="Nikolaou E."/>
            <person name="Quail M.A."/>
            <person name="Quinn J."/>
            <person name="Santos M.C."/>
            <person name="Schmitzberger F.F."/>
            <person name="Sherlock G."/>
            <person name="Shah P."/>
            <person name="Silverstein K.A."/>
            <person name="Skrzypek M.S."/>
            <person name="Soll D."/>
            <person name="Staggs R."/>
            <person name="Stansfield I."/>
            <person name="Stumpf M.P."/>
            <person name="Sudbery P.E."/>
            <person name="Srikantha T."/>
            <person name="Zeng Q."/>
            <person name="Berman J."/>
            <person name="Berriman M."/>
            <person name="Heitman J."/>
            <person name="Gow N.A."/>
            <person name="Lorenz M.C."/>
            <person name="Birren B.W."/>
            <person name="Kellis M."/>
            <person name="Cuomo C.A."/>
        </authorList>
    </citation>
    <scope>NUCLEOTIDE SEQUENCE [LARGE SCALE GENOMIC DNA]</scope>
    <source>
        <strain evidence="11">ATCC 11503 / BCRC 21390 / CBS 2605 / JCM 1781 / NBRC 1676 / NRRL YB-4239</strain>
    </source>
</reference>
<dbReference type="PANTHER" id="PTHR21597">
    <property type="entry name" value="THO2 PROTEIN"/>
    <property type="match status" value="1"/>
</dbReference>
<dbReference type="InterPro" id="IPR032302">
    <property type="entry name" value="THOC2_N"/>
</dbReference>
<feature type="compositionally biased region" description="Basic and acidic residues" evidence="6">
    <location>
        <begin position="336"/>
        <end position="346"/>
    </location>
</feature>
<evidence type="ECO:0000313" key="11">
    <source>
        <dbReference type="Proteomes" id="UP000001996"/>
    </source>
</evidence>
<dbReference type="VEuPathDB" id="FungiDB:LELG_01009"/>
<dbReference type="InParanoid" id="A5DUH3"/>
<evidence type="ECO:0000256" key="6">
    <source>
        <dbReference type="SAM" id="MobiDB-lite"/>
    </source>
</evidence>
<evidence type="ECO:0000259" key="7">
    <source>
        <dbReference type="Pfam" id="PF11262"/>
    </source>
</evidence>
<feature type="region of interest" description="Disordered" evidence="6">
    <location>
        <begin position="326"/>
        <end position="346"/>
    </location>
</feature>
<feature type="domain" description="THO complex subunitTHOC2 N-terminal" evidence="8">
    <location>
        <begin position="612"/>
        <end position="686"/>
    </location>
</feature>
<proteinExistence type="inferred from homology"/>
<evidence type="ECO:0000256" key="3">
    <source>
        <dbReference type="ARBA" id="ARBA00019596"/>
    </source>
</evidence>
<dbReference type="Pfam" id="PF11732">
    <property type="entry name" value="Thoc2"/>
    <property type="match status" value="1"/>
</dbReference>
<feature type="compositionally biased region" description="Pro residues" evidence="6">
    <location>
        <begin position="1539"/>
        <end position="1555"/>
    </location>
</feature>
<feature type="compositionally biased region" description="Polar residues" evidence="6">
    <location>
        <begin position="1575"/>
        <end position="1591"/>
    </location>
</feature>
<feature type="coiled-coil region" evidence="5">
    <location>
        <begin position="1201"/>
        <end position="1228"/>
    </location>
</feature>
<dbReference type="eggNOG" id="KOG1874">
    <property type="taxonomic scope" value="Eukaryota"/>
</dbReference>
<feature type="compositionally biased region" description="Low complexity" evidence="6">
    <location>
        <begin position="1564"/>
        <end position="1574"/>
    </location>
</feature>
<evidence type="ECO:0000256" key="4">
    <source>
        <dbReference type="ARBA" id="ARBA00023242"/>
    </source>
</evidence>
<keyword evidence="5" id="KW-0175">Coiled coil</keyword>
<dbReference type="FunCoup" id="A5DUH3">
    <property type="interactions" value="604"/>
</dbReference>
<feature type="compositionally biased region" description="Basic and acidic residues" evidence="6">
    <location>
        <begin position="1618"/>
        <end position="1634"/>
    </location>
</feature>
<feature type="compositionally biased region" description="Basic and acidic residues" evidence="6">
    <location>
        <begin position="1644"/>
        <end position="1664"/>
    </location>
</feature>
<feature type="compositionally biased region" description="Polar residues" evidence="6">
    <location>
        <begin position="1523"/>
        <end position="1533"/>
    </location>
</feature>
<evidence type="ECO:0000256" key="1">
    <source>
        <dbReference type="ARBA" id="ARBA00004123"/>
    </source>
</evidence>
<feature type="compositionally biased region" description="Basic residues" evidence="6">
    <location>
        <begin position="1460"/>
        <end position="1472"/>
    </location>
</feature>
<dbReference type="OMA" id="QERWTCI"/>
<feature type="domain" description="THO complex subunitTHOC2 C-terminal" evidence="7">
    <location>
        <begin position="887"/>
        <end position="1176"/>
    </location>
</feature>
<feature type="region of interest" description="Disordered" evidence="6">
    <location>
        <begin position="1302"/>
        <end position="1372"/>
    </location>
</feature>
<feature type="region of interest" description="Disordered" evidence="6">
    <location>
        <begin position="1386"/>
        <end position="1672"/>
    </location>
</feature>
<dbReference type="KEGG" id="lel:PVL30_000972"/>